<dbReference type="InterPro" id="IPR027417">
    <property type="entry name" value="P-loop_NTPase"/>
</dbReference>
<dbReference type="PROSITE" id="PS00211">
    <property type="entry name" value="ABC_TRANSPORTER_1"/>
    <property type="match status" value="1"/>
</dbReference>
<feature type="domain" description="ABC transporter" evidence="4">
    <location>
        <begin position="1"/>
        <end position="203"/>
    </location>
</feature>
<evidence type="ECO:0000256" key="1">
    <source>
        <dbReference type="ARBA" id="ARBA00022448"/>
    </source>
</evidence>
<dbReference type="PANTHER" id="PTHR42781">
    <property type="entry name" value="SPERMIDINE/PUTRESCINE IMPORT ATP-BINDING PROTEIN POTA"/>
    <property type="match status" value="1"/>
</dbReference>
<dbReference type="PROSITE" id="PS50893">
    <property type="entry name" value="ABC_TRANSPORTER_2"/>
    <property type="match status" value="1"/>
</dbReference>
<dbReference type="EMBL" id="UINC01069889">
    <property type="protein sequence ID" value="SVC03622.1"/>
    <property type="molecule type" value="Genomic_DNA"/>
</dbReference>
<evidence type="ECO:0000256" key="2">
    <source>
        <dbReference type="ARBA" id="ARBA00022741"/>
    </source>
</evidence>
<dbReference type="Gene3D" id="3.40.50.300">
    <property type="entry name" value="P-loop containing nucleotide triphosphate hydrolases"/>
    <property type="match status" value="1"/>
</dbReference>
<keyword evidence="2" id="KW-0547">Nucleotide-binding</keyword>
<dbReference type="InterPro" id="IPR017871">
    <property type="entry name" value="ABC_transporter-like_CS"/>
</dbReference>
<keyword evidence="1" id="KW-0813">Transport</keyword>
<accession>A0A382IWS5</accession>
<dbReference type="SMART" id="SM00382">
    <property type="entry name" value="AAA"/>
    <property type="match status" value="1"/>
</dbReference>
<evidence type="ECO:0000259" key="4">
    <source>
        <dbReference type="PROSITE" id="PS50893"/>
    </source>
</evidence>
<dbReference type="InterPro" id="IPR003593">
    <property type="entry name" value="AAA+_ATPase"/>
</dbReference>
<dbReference type="PANTHER" id="PTHR42781:SF4">
    <property type="entry name" value="SPERMIDINE_PUTRESCINE IMPORT ATP-BINDING PROTEIN POTA"/>
    <property type="match status" value="1"/>
</dbReference>
<keyword evidence="3" id="KW-0067">ATP-binding</keyword>
<organism evidence="5">
    <name type="scientific">marine metagenome</name>
    <dbReference type="NCBI Taxonomy" id="408172"/>
    <lineage>
        <taxon>unclassified sequences</taxon>
        <taxon>metagenomes</taxon>
        <taxon>ecological metagenomes</taxon>
    </lineage>
</organism>
<dbReference type="AlphaFoldDB" id="A0A382IWS5"/>
<gene>
    <name evidence="5" type="ORF">METZ01_LOCUS256476</name>
</gene>
<sequence length="203" mass="21722">MSDLSLELASGEYGVLMGRSGCGKTTLLEAVCGLRNIAGGRIILGGRDVTQLPPAERGVGYVPQDRALFPTMLVREQLAFALVLRALGQAEIAGRVDELAELLGITGLLDRTPDKLSGGEAQRVALGRALAHAPAVLCLDEPLAALDEELHGEMCRLLERVHRETGVTILHITHSPSEARRLAGCHFRLADGKVTRDENRSCA</sequence>
<dbReference type="Pfam" id="PF00005">
    <property type="entry name" value="ABC_tran"/>
    <property type="match status" value="1"/>
</dbReference>
<proteinExistence type="predicted"/>
<dbReference type="GO" id="GO:0016887">
    <property type="term" value="F:ATP hydrolysis activity"/>
    <property type="evidence" value="ECO:0007669"/>
    <property type="project" value="InterPro"/>
</dbReference>
<protein>
    <recommendedName>
        <fullName evidence="4">ABC transporter domain-containing protein</fullName>
    </recommendedName>
</protein>
<name>A0A382IWS5_9ZZZZ</name>
<dbReference type="InterPro" id="IPR050093">
    <property type="entry name" value="ABC_SmlMolc_Importer"/>
</dbReference>
<evidence type="ECO:0000256" key="3">
    <source>
        <dbReference type="ARBA" id="ARBA00022840"/>
    </source>
</evidence>
<dbReference type="InterPro" id="IPR003439">
    <property type="entry name" value="ABC_transporter-like_ATP-bd"/>
</dbReference>
<reference evidence="5" key="1">
    <citation type="submission" date="2018-05" db="EMBL/GenBank/DDBJ databases">
        <authorList>
            <person name="Lanie J.A."/>
            <person name="Ng W.-L."/>
            <person name="Kazmierczak K.M."/>
            <person name="Andrzejewski T.M."/>
            <person name="Davidsen T.M."/>
            <person name="Wayne K.J."/>
            <person name="Tettelin H."/>
            <person name="Glass J.I."/>
            <person name="Rusch D."/>
            <person name="Podicherti R."/>
            <person name="Tsui H.-C.T."/>
            <person name="Winkler M.E."/>
        </authorList>
    </citation>
    <scope>NUCLEOTIDE SEQUENCE</scope>
</reference>
<dbReference type="GO" id="GO:0005524">
    <property type="term" value="F:ATP binding"/>
    <property type="evidence" value="ECO:0007669"/>
    <property type="project" value="UniProtKB-KW"/>
</dbReference>
<dbReference type="SUPFAM" id="SSF52540">
    <property type="entry name" value="P-loop containing nucleoside triphosphate hydrolases"/>
    <property type="match status" value="1"/>
</dbReference>
<evidence type="ECO:0000313" key="5">
    <source>
        <dbReference type="EMBL" id="SVC03622.1"/>
    </source>
</evidence>